<keyword evidence="3 7" id="KW-0312">Gluconeogenesis</keyword>
<evidence type="ECO:0000256" key="6">
    <source>
        <dbReference type="ARBA" id="ARBA00023235"/>
    </source>
</evidence>
<keyword evidence="4 7" id="KW-0963">Cytoplasm</keyword>
<comment type="pathway">
    <text evidence="1 7 8">Carbohydrate degradation; glycolysis; D-glyceraldehyde 3-phosphate from glycerone phosphate: step 1/1.</text>
</comment>
<evidence type="ECO:0000256" key="7">
    <source>
        <dbReference type="HAMAP-Rule" id="MF_00147"/>
    </source>
</evidence>
<dbReference type="InterPro" id="IPR013785">
    <property type="entry name" value="Aldolase_TIM"/>
</dbReference>
<dbReference type="EMBL" id="CP015518">
    <property type="protein sequence ID" value="APG25555.1"/>
    <property type="molecule type" value="Genomic_DNA"/>
</dbReference>
<keyword evidence="5 7" id="KW-0324">Glycolysis</keyword>
<organism evidence="9 10">
    <name type="scientific">Syntrophotalea acetylenica</name>
    <name type="common">Pelobacter acetylenicus</name>
    <dbReference type="NCBI Taxonomy" id="29542"/>
    <lineage>
        <taxon>Bacteria</taxon>
        <taxon>Pseudomonadati</taxon>
        <taxon>Thermodesulfobacteriota</taxon>
        <taxon>Desulfuromonadia</taxon>
        <taxon>Desulfuromonadales</taxon>
        <taxon>Syntrophotaleaceae</taxon>
        <taxon>Syntrophotalea</taxon>
    </lineage>
</organism>
<dbReference type="PANTHER" id="PTHR21139:SF42">
    <property type="entry name" value="TRIOSEPHOSPHATE ISOMERASE"/>
    <property type="match status" value="1"/>
</dbReference>
<name>A0A1L3GI48_SYNAC</name>
<keyword evidence="10" id="KW-1185">Reference proteome</keyword>
<dbReference type="SUPFAM" id="SSF51351">
    <property type="entry name" value="Triosephosphate isomerase (TIM)"/>
    <property type="match status" value="1"/>
</dbReference>
<feature type="active site" description="Proton acceptor" evidence="7">
    <location>
        <position position="167"/>
    </location>
</feature>
<feature type="binding site" evidence="7">
    <location>
        <position position="213"/>
    </location>
    <ligand>
        <name>substrate</name>
    </ligand>
</feature>
<dbReference type="PANTHER" id="PTHR21139">
    <property type="entry name" value="TRIOSEPHOSPHATE ISOMERASE"/>
    <property type="match status" value="1"/>
</dbReference>
<dbReference type="CDD" id="cd00311">
    <property type="entry name" value="TIM"/>
    <property type="match status" value="1"/>
</dbReference>
<accession>A0A1L3GI48</accession>
<feature type="binding site" evidence="7">
    <location>
        <position position="173"/>
    </location>
    <ligand>
        <name>substrate</name>
    </ligand>
</feature>
<dbReference type="UniPathway" id="UPA00138"/>
<evidence type="ECO:0000313" key="10">
    <source>
        <dbReference type="Proteomes" id="UP000182264"/>
    </source>
</evidence>
<comment type="catalytic activity">
    <reaction evidence="7 8">
        <text>D-glyceraldehyde 3-phosphate = dihydroxyacetone phosphate</text>
        <dbReference type="Rhea" id="RHEA:18585"/>
        <dbReference type="ChEBI" id="CHEBI:57642"/>
        <dbReference type="ChEBI" id="CHEBI:59776"/>
        <dbReference type="EC" id="5.3.1.1"/>
    </reaction>
</comment>
<dbReference type="PROSITE" id="PS00171">
    <property type="entry name" value="TIM_1"/>
    <property type="match status" value="1"/>
</dbReference>
<dbReference type="FunFam" id="3.20.20.70:FF:000016">
    <property type="entry name" value="Triosephosphate isomerase"/>
    <property type="match status" value="1"/>
</dbReference>
<dbReference type="Pfam" id="PF00121">
    <property type="entry name" value="TIM"/>
    <property type="match status" value="1"/>
</dbReference>
<comment type="similarity">
    <text evidence="2 7 8">Belongs to the triosephosphate isomerase family.</text>
</comment>
<evidence type="ECO:0000256" key="4">
    <source>
        <dbReference type="ARBA" id="ARBA00022490"/>
    </source>
</evidence>
<gene>
    <name evidence="7" type="primary">tpiA</name>
    <name evidence="9" type="ORF">A7E75_11400</name>
</gene>
<comment type="pathway">
    <text evidence="7 8">Carbohydrate biosynthesis; gluconeogenesis.</text>
</comment>
<dbReference type="GO" id="GO:0046166">
    <property type="term" value="P:glyceraldehyde-3-phosphate biosynthetic process"/>
    <property type="evidence" value="ECO:0007669"/>
    <property type="project" value="TreeGrafter"/>
</dbReference>
<comment type="function">
    <text evidence="7">Involved in the gluconeogenesis. Catalyzes stereospecifically the conversion of dihydroxyacetone phosphate (DHAP) to D-glyceraldehyde-3-phosphate (G3P).</text>
</comment>
<reference evidence="9 10" key="1">
    <citation type="journal article" date="2017" name="Genome Announc.">
        <title>Complete Genome Sequences of Two Acetylene-Fermenting Pelobacter acetylenicus Strains.</title>
        <authorList>
            <person name="Sutton J.M."/>
            <person name="Baesman S.M."/>
            <person name="Fierst J.L."/>
            <person name="Poret-Peterson A.T."/>
            <person name="Oremland R.S."/>
            <person name="Dunlap D.S."/>
            <person name="Akob D.M."/>
        </authorList>
    </citation>
    <scope>NUCLEOTIDE SEQUENCE [LARGE SCALE GENOMIC DNA]</scope>
    <source>
        <strain evidence="9 10">DSM 3247</strain>
    </source>
</reference>
<dbReference type="Proteomes" id="UP000182264">
    <property type="component" value="Chromosome"/>
</dbReference>
<dbReference type="GO" id="GO:0005829">
    <property type="term" value="C:cytosol"/>
    <property type="evidence" value="ECO:0007669"/>
    <property type="project" value="TreeGrafter"/>
</dbReference>
<feature type="binding site" evidence="7">
    <location>
        <begin position="9"/>
        <end position="11"/>
    </location>
    <ligand>
        <name>substrate</name>
    </ligand>
</feature>
<evidence type="ECO:0000256" key="3">
    <source>
        <dbReference type="ARBA" id="ARBA00022432"/>
    </source>
</evidence>
<evidence type="ECO:0000313" key="9">
    <source>
        <dbReference type="EMBL" id="APG25555.1"/>
    </source>
</evidence>
<dbReference type="Gene3D" id="3.20.20.70">
    <property type="entry name" value="Aldolase class I"/>
    <property type="match status" value="1"/>
</dbReference>
<dbReference type="InterPro" id="IPR022896">
    <property type="entry name" value="TrioseP_Isoase_bac/euk"/>
</dbReference>
<dbReference type="EC" id="5.3.1.1" evidence="7 8"/>
<evidence type="ECO:0000256" key="8">
    <source>
        <dbReference type="RuleBase" id="RU363013"/>
    </source>
</evidence>
<dbReference type="AlphaFoldDB" id="A0A1L3GI48"/>
<feature type="binding site" evidence="7">
    <location>
        <begin position="234"/>
        <end position="235"/>
    </location>
    <ligand>
        <name>substrate</name>
    </ligand>
</feature>
<comment type="subunit">
    <text evidence="7 8">Homodimer.</text>
</comment>
<dbReference type="NCBIfam" id="TIGR00419">
    <property type="entry name" value="tim"/>
    <property type="match status" value="1"/>
</dbReference>
<dbReference type="GO" id="GO:0006096">
    <property type="term" value="P:glycolytic process"/>
    <property type="evidence" value="ECO:0007669"/>
    <property type="project" value="UniProtKB-UniRule"/>
</dbReference>
<dbReference type="GO" id="GO:0019563">
    <property type="term" value="P:glycerol catabolic process"/>
    <property type="evidence" value="ECO:0007669"/>
    <property type="project" value="TreeGrafter"/>
</dbReference>
<dbReference type="PROSITE" id="PS51440">
    <property type="entry name" value="TIM_2"/>
    <property type="match status" value="1"/>
</dbReference>
<dbReference type="InterPro" id="IPR035990">
    <property type="entry name" value="TIM_sf"/>
</dbReference>
<dbReference type="GO" id="GO:0004807">
    <property type="term" value="F:triose-phosphate isomerase activity"/>
    <property type="evidence" value="ECO:0007669"/>
    <property type="project" value="UniProtKB-UniRule"/>
</dbReference>
<proteinExistence type="inferred from homology"/>
<dbReference type="InterPro" id="IPR020861">
    <property type="entry name" value="Triosephosphate_isomerase_AS"/>
</dbReference>
<evidence type="ECO:0000256" key="5">
    <source>
        <dbReference type="ARBA" id="ARBA00023152"/>
    </source>
</evidence>
<comment type="subcellular location">
    <subcellularLocation>
        <location evidence="7 8">Cytoplasm</location>
    </subcellularLocation>
</comment>
<evidence type="ECO:0000256" key="1">
    <source>
        <dbReference type="ARBA" id="ARBA00004680"/>
    </source>
</evidence>
<dbReference type="InterPro" id="IPR000652">
    <property type="entry name" value="Triosephosphate_isomerase"/>
</dbReference>
<keyword evidence="6 7" id="KW-0413">Isomerase</keyword>
<protein>
    <recommendedName>
        <fullName evidence="7 8">Triosephosphate isomerase</fullName>
        <shortName evidence="7">TIM</shortName>
        <shortName evidence="7">TPI</shortName>
        <ecNumber evidence="7 8">5.3.1.1</ecNumber>
    </recommendedName>
    <alternativeName>
        <fullName evidence="7">Triose-phosphate isomerase</fullName>
    </alternativeName>
</protein>
<dbReference type="GO" id="GO:0006094">
    <property type="term" value="P:gluconeogenesis"/>
    <property type="evidence" value="ECO:0007669"/>
    <property type="project" value="UniProtKB-UniRule"/>
</dbReference>
<feature type="active site" description="Electrophile" evidence="7">
    <location>
        <position position="95"/>
    </location>
</feature>
<dbReference type="UniPathway" id="UPA00109">
    <property type="reaction ID" value="UER00189"/>
</dbReference>
<sequence length="252" mass="27265">MRRPFIAGNWKLHKTTAEAVTLVKALEAGLADVTDRDIVVAPVFTVLTSVSSALGDSNIAVAAQNCFPEMQGAYTGEVSPLLLKDAGCRYVIVGHSERRQLFGETDGFINRKLKAVVDTGLTAIFCVGETLEEREQGRTFEVLEKQLRGGLENLLRDAMARVVVAYEPVWAIGTGKTASAAQAQQAHAFIRDLLSRLYDADLACRIRIVYGGSVKPDNVDGLLSQQDIDGALVGGASLKAEDFIRIVRFLPS</sequence>
<dbReference type="RefSeq" id="WP_072287396.1">
    <property type="nucleotide sequence ID" value="NZ_CP015518.1"/>
</dbReference>
<evidence type="ECO:0000256" key="2">
    <source>
        <dbReference type="ARBA" id="ARBA00007422"/>
    </source>
</evidence>
<dbReference type="HAMAP" id="MF_00147_B">
    <property type="entry name" value="TIM_B"/>
    <property type="match status" value="1"/>
</dbReference>